<evidence type="ECO:0000313" key="2">
    <source>
        <dbReference type="Proteomes" id="UP001165121"/>
    </source>
</evidence>
<proteinExistence type="predicted"/>
<name>A0A9W6XFF7_9STRA</name>
<dbReference type="Proteomes" id="UP001165121">
    <property type="component" value="Unassembled WGS sequence"/>
</dbReference>
<dbReference type="Pfam" id="PF08284">
    <property type="entry name" value="RVP_2"/>
    <property type="match status" value="1"/>
</dbReference>
<dbReference type="InterPro" id="IPR021109">
    <property type="entry name" value="Peptidase_aspartic_dom_sf"/>
</dbReference>
<dbReference type="CDD" id="cd00303">
    <property type="entry name" value="retropepsin_like"/>
    <property type="match status" value="1"/>
</dbReference>
<sequence>MTVLIDSGASFNFATNASVARSYALIASAFEASKSKTNESVRLATGSIVSTRKVTLPLSVKFDDFNSIEPFIVLDMDDRYDLILGIPWIDKHEPWIDWRSRTIGTTHNPLADRALAAMSPPLPETGLCMSTVCHAANGSLPGLLNSWTANGIASTSAGARARGAILCRVLDSLKAAGLTEAVLLRSEGSSLVINSSSVMDSEVLEDERSSKRQTRYGAAILKNLSDPYYGLLQAFSDVSDVVSGDPPSAHPPNRGGRHEIDLVLGTKYCITR</sequence>
<reference evidence="1" key="1">
    <citation type="submission" date="2023-04" db="EMBL/GenBank/DDBJ databases">
        <title>Phytophthora fragariaefolia NBRC 109709.</title>
        <authorList>
            <person name="Ichikawa N."/>
            <person name="Sato H."/>
            <person name="Tonouchi N."/>
        </authorList>
    </citation>
    <scope>NUCLEOTIDE SEQUENCE</scope>
    <source>
        <strain evidence="1">NBRC 109709</strain>
    </source>
</reference>
<protein>
    <submittedName>
        <fullName evidence="1">Unnamed protein product</fullName>
    </submittedName>
</protein>
<dbReference type="EMBL" id="BSXT01001058">
    <property type="protein sequence ID" value="GMF38002.1"/>
    <property type="molecule type" value="Genomic_DNA"/>
</dbReference>
<dbReference type="OrthoDB" id="123763at2759"/>
<keyword evidence="2" id="KW-1185">Reference proteome</keyword>
<organism evidence="1 2">
    <name type="scientific">Phytophthora fragariaefolia</name>
    <dbReference type="NCBI Taxonomy" id="1490495"/>
    <lineage>
        <taxon>Eukaryota</taxon>
        <taxon>Sar</taxon>
        <taxon>Stramenopiles</taxon>
        <taxon>Oomycota</taxon>
        <taxon>Peronosporomycetes</taxon>
        <taxon>Peronosporales</taxon>
        <taxon>Peronosporaceae</taxon>
        <taxon>Phytophthora</taxon>
    </lineage>
</organism>
<dbReference type="Gene3D" id="2.40.70.10">
    <property type="entry name" value="Acid Proteases"/>
    <property type="match status" value="1"/>
</dbReference>
<comment type="caution">
    <text evidence="1">The sequence shown here is derived from an EMBL/GenBank/DDBJ whole genome shotgun (WGS) entry which is preliminary data.</text>
</comment>
<gene>
    <name evidence="1" type="ORF">Pfra01_001081200</name>
</gene>
<dbReference type="AlphaFoldDB" id="A0A9W6XFF7"/>
<accession>A0A9W6XFF7</accession>
<evidence type="ECO:0000313" key="1">
    <source>
        <dbReference type="EMBL" id="GMF38002.1"/>
    </source>
</evidence>